<dbReference type="RefSeq" id="WP_193189105.1">
    <property type="nucleotide sequence ID" value="NZ_JACZFR010000001.1"/>
</dbReference>
<gene>
    <name evidence="2" type="ORF">ACFQBM_09020</name>
</gene>
<evidence type="ECO:0000256" key="1">
    <source>
        <dbReference type="SAM" id="SignalP"/>
    </source>
</evidence>
<proteinExistence type="predicted"/>
<keyword evidence="1" id="KW-0732">Signal</keyword>
<dbReference type="Proteomes" id="UP001596425">
    <property type="component" value="Unassembled WGS sequence"/>
</dbReference>
<evidence type="ECO:0000313" key="3">
    <source>
        <dbReference type="Proteomes" id="UP001596425"/>
    </source>
</evidence>
<evidence type="ECO:0000313" key="2">
    <source>
        <dbReference type="EMBL" id="MFC6633420.1"/>
    </source>
</evidence>
<name>A0ABW1YMX2_9GAMM</name>
<feature type="signal peptide" evidence="1">
    <location>
        <begin position="1"/>
        <end position="19"/>
    </location>
</feature>
<keyword evidence="3" id="KW-1185">Reference proteome</keyword>
<feature type="chain" id="PRO_5045221185" description="DUF5666 domain-containing protein" evidence="1">
    <location>
        <begin position="20"/>
        <end position="120"/>
    </location>
</feature>
<protein>
    <recommendedName>
        <fullName evidence="4">DUF5666 domain-containing protein</fullName>
    </recommendedName>
</protein>
<dbReference type="EMBL" id="JBHSVR010000001">
    <property type="protein sequence ID" value="MFC6633420.1"/>
    <property type="molecule type" value="Genomic_DNA"/>
</dbReference>
<accession>A0ABW1YMX2</accession>
<comment type="caution">
    <text evidence="2">The sequence shown here is derived from an EMBL/GenBank/DDBJ whole genome shotgun (WGS) entry which is preliminary data.</text>
</comment>
<reference evidence="3" key="1">
    <citation type="journal article" date="2019" name="Int. J. Syst. Evol. Microbiol.">
        <title>The Global Catalogue of Microorganisms (GCM) 10K type strain sequencing project: providing services to taxonomists for standard genome sequencing and annotation.</title>
        <authorList>
            <consortium name="The Broad Institute Genomics Platform"/>
            <consortium name="The Broad Institute Genome Sequencing Center for Infectious Disease"/>
            <person name="Wu L."/>
            <person name="Ma J."/>
        </authorList>
    </citation>
    <scope>NUCLEOTIDE SEQUENCE [LARGE SCALE GENOMIC DNA]</scope>
    <source>
        <strain evidence="3">CGMCC 1.13718</strain>
    </source>
</reference>
<sequence length="120" mass="12514">MKCVCLFLLILPFAGAAWANNTSPQPLGKIGALLDIESVRAGDWIQLFVCRGERVEAGQRLAVQRNGSGRVVQEYIAGSSGRATVAGRVGLGAIDTTVEIGTVSTGDSCAGRDCSMADKD</sequence>
<organism evidence="2 3">
    <name type="scientific">Microbulbifer taiwanensis</name>
    <dbReference type="NCBI Taxonomy" id="986746"/>
    <lineage>
        <taxon>Bacteria</taxon>
        <taxon>Pseudomonadati</taxon>
        <taxon>Pseudomonadota</taxon>
        <taxon>Gammaproteobacteria</taxon>
        <taxon>Cellvibrionales</taxon>
        <taxon>Microbulbiferaceae</taxon>
        <taxon>Microbulbifer</taxon>
    </lineage>
</organism>
<evidence type="ECO:0008006" key="4">
    <source>
        <dbReference type="Google" id="ProtNLM"/>
    </source>
</evidence>